<keyword evidence="3" id="KW-1185">Reference proteome</keyword>
<evidence type="ECO:0000313" key="3">
    <source>
        <dbReference type="Proteomes" id="UP000272025"/>
    </source>
</evidence>
<gene>
    <name evidence="2" type="ORF">SODALDRAFT_375712</name>
</gene>
<name>A0A3N2Q9W8_SODAK</name>
<dbReference type="RefSeq" id="XP_028471355.1">
    <property type="nucleotide sequence ID" value="XM_028614764.1"/>
</dbReference>
<dbReference type="OrthoDB" id="4525115at2759"/>
<protein>
    <submittedName>
        <fullName evidence="2">Uncharacterized protein</fullName>
    </submittedName>
</protein>
<organism evidence="2 3">
    <name type="scientific">Sodiomyces alkalinus (strain CBS 110278 / VKM F-3762 / F11)</name>
    <name type="common">Alkaliphilic filamentous fungus</name>
    <dbReference type="NCBI Taxonomy" id="1314773"/>
    <lineage>
        <taxon>Eukaryota</taxon>
        <taxon>Fungi</taxon>
        <taxon>Dikarya</taxon>
        <taxon>Ascomycota</taxon>
        <taxon>Pezizomycotina</taxon>
        <taxon>Sordariomycetes</taxon>
        <taxon>Hypocreomycetidae</taxon>
        <taxon>Glomerellales</taxon>
        <taxon>Plectosphaerellaceae</taxon>
        <taxon>Sodiomyces</taxon>
    </lineage>
</organism>
<feature type="region of interest" description="Disordered" evidence="1">
    <location>
        <begin position="29"/>
        <end position="55"/>
    </location>
</feature>
<feature type="compositionally biased region" description="Polar residues" evidence="1">
    <location>
        <begin position="191"/>
        <end position="207"/>
    </location>
</feature>
<feature type="compositionally biased region" description="Polar residues" evidence="1">
    <location>
        <begin position="143"/>
        <end position="158"/>
    </location>
</feature>
<proteinExistence type="predicted"/>
<feature type="compositionally biased region" description="Polar residues" evidence="1">
    <location>
        <begin position="216"/>
        <end position="256"/>
    </location>
</feature>
<dbReference type="STRING" id="1314773.A0A3N2Q9W8"/>
<sequence>MKDVGMSTHVMFAFLSHFTGPWPSYRHAPTAQRVNRRARARPPKAFPSPCDDISSSTSISREYQLIVHSQHFQGLRRSQQRSEVIGLAEQLRLDPTQNPITRRPGPGRGRPKKQQQPASQNSPALPSRLPLPSTMPNIPRGPNGTQVTNTPQGPNPFQVSGAPQGFHAPQGFRSPQGLHPSQISGAPPILQISNPDLGQGSNVSQGSRCPRDLSAPQVSTTTQDATTGQSATPSQDSATLQGSNPPPDSTSAQSLVPPQGPNNPQGANIRQASSSDIPRSGLGSVSGHRTEPATAPAPTNPPGRDTTNGPTVVPHRSPDASSHAPPHQTAPGPAPDNGIPQPLASEEPEEDQHVAKRQKLAPAEDHSLDDEAVLALAAHGNSPAVTYPSPTEYSQADADHTGDLGESDANPFNYGGA</sequence>
<dbReference type="GeneID" id="39583242"/>
<feature type="compositionally biased region" description="Low complexity" evidence="1">
    <location>
        <begin position="114"/>
        <end position="132"/>
    </location>
</feature>
<feature type="region of interest" description="Disordered" evidence="1">
    <location>
        <begin position="88"/>
        <end position="417"/>
    </location>
</feature>
<accession>A0A3N2Q9W8</accession>
<dbReference type="Proteomes" id="UP000272025">
    <property type="component" value="Unassembled WGS sequence"/>
</dbReference>
<dbReference type="EMBL" id="ML119051">
    <property type="protein sequence ID" value="ROT43549.1"/>
    <property type="molecule type" value="Genomic_DNA"/>
</dbReference>
<reference evidence="2 3" key="1">
    <citation type="journal article" date="2018" name="Mol. Ecol.">
        <title>The obligate alkalophilic soda-lake fungus Sodiomyces alkalinus has shifted to a protein diet.</title>
        <authorList>
            <person name="Grum-Grzhimaylo A.A."/>
            <person name="Falkoski D.L."/>
            <person name="van den Heuvel J."/>
            <person name="Valero-Jimenez C.A."/>
            <person name="Min B."/>
            <person name="Choi I.G."/>
            <person name="Lipzen A."/>
            <person name="Daum C.G."/>
            <person name="Aanen D.K."/>
            <person name="Tsang A."/>
            <person name="Henrissat B."/>
            <person name="Bilanenko E.N."/>
            <person name="de Vries R.P."/>
            <person name="van Kan J.A.L."/>
            <person name="Grigoriev I.V."/>
            <person name="Debets A.J.M."/>
        </authorList>
    </citation>
    <scope>NUCLEOTIDE SEQUENCE [LARGE SCALE GENOMIC DNA]</scope>
    <source>
        <strain evidence="2 3">F11</strain>
    </source>
</reference>
<feature type="compositionally biased region" description="Polar residues" evidence="1">
    <location>
        <begin position="268"/>
        <end position="277"/>
    </location>
</feature>
<dbReference type="AlphaFoldDB" id="A0A3N2Q9W8"/>
<evidence type="ECO:0000256" key="1">
    <source>
        <dbReference type="SAM" id="MobiDB-lite"/>
    </source>
</evidence>
<evidence type="ECO:0000313" key="2">
    <source>
        <dbReference type="EMBL" id="ROT43549.1"/>
    </source>
</evidence>